<feature type="domain" description="TM2" evidence="6">
    <location>
        <begin position="53"/>
        <end position="95"/>
    </location>
</feature>
<dbReference type="AlphaFoldDB" id="A0A2R4P088"/>
<dbReference type="InterPro" id="IPR007829">
    <property type="entry name" value="TM2"/>
</dbReference>
<protein>
    <recommendedName>
        <fullName evidence="6">TM2 domain-containing protein</fullName>
    </recommendedName>
</protein>
<dbReference type="GO" id="GO:0016020">
    <property type="term" value="C:membrane"/>
    <property type="evidence" value="ECO:0007669"/>
    <property type="project" value="UniProtKB-SubCell"/>
</dbReference>
<evidence type="ECO:0000313" key="7">
    <source>
        <dbReference type="EMBL" id="AVX44102.1"/>
    </source>
</evidence>
<evidence type="ECO:0000256" key="4">
    <source>
        <dbReference type="ARBA" id="ARBA00023136"/>
    </source>
</evidence>
<feature type="transmembrane region" description="Helical" evidence="5">
    <location>
        <begin position="82"/>
        <end position="103"/>
    </location>
</feature>
<comment type="subcellular location">
    <subcellularLocation>
        <location evidence="1">Membrane</location>
        <topology evidence="1">Multi-pass membrane protein</topology>
    </subcellularLocation>
</comment>
<dbReference type="Pfam" id="PF05154">
    <property type="entry name" value="TM2"/>
    <property type="match status" value="1"/>
</dbReference>
<evidence type="ECO:0000313" key="8">
    <source>
        <dbReference type="Proteomes" id="UP000241854"/>
    </source>
</evidence>
<evidence type="ECO:0000256" key="5">
    <source>
        <dbReference type="SAM" id="Phobius"/>
    </source>
</evidence>
<evidence type="ECO:0000256" key="3">
    <source>
        <dbReference type="ARBA" id="ARBA00022989"/>
    </source>
</evidence>
<proteinExistence type="predicted"/>
<evidence type="ECO:0000256" key="2">
    <source>
        <dbReference type="ARBA" id="ARBA00022692"/>
    </source>
</evidence>
<dbReference type="RefSeq" id="WP_201741700.1">
    <property type="nucleotide sequence ID" value="NZ_CP021642.1"/>
</dbReference>
<name>A0A2R4P088_9BACT</name>
<reference evidence="7 8" key="1">
    <citation type="journal article" date="2018" name="Emerg. Microbes Infect.">
        <title>Genomic analysis of oral Campylobacter concisus strains identified a potential bacterial molecular marker associated with active Crohn's disease.</title>
        <authorList>
            <person name="Liu F."/>
            <person name="Ma R."/>
            <person name="Tay C.Y.A."/>
            <person name="Octavia S."/>
            <person name="Lan R."/>
            <person name="Chung H.K.L."/>
            <person name="Riordan S.M."/>
            <person name="Grimm M.C."/>
            <person name="Leong R.W."/>
            <person name="Tanaka M.M."/>
            <person name="Connor S."/>
            <person name="Zhang L."/>
        </authorList>
    </citation>
    <scope>NUCLEOTIDE SEQUENCE [LARGE SCALE GENOMIC DNA]</scope>
    <source>
        <strain evidence="7 8">P2CDO4</strain>
    </source>
</reference>
<keyword evidence="2 5" id="KW-0812">Transmembrane</keyword>
<dbReference type="Proteomes" id="UP000241854">
    <property type="component" value="Chromosome"/>
</dbReference>
<feature type="transmembrane region" description="Helical" evidence="5">
    <location>
        <begin position="115"/>
        <end position="139"/>
    </location>
</feature>
<accession>A0A2R4P088</accession>
<sequence length="164" mass="17991">MNANSIVLMLQDKLPKNFALLKMLEDKLASLDEKKLNELAQKLPSLNLKSPAIVFWVGSLIFGAFGVNRFMTGQIWLGVLKLALFLAHIIFIIIIAGAAIDAIGTATTNQDVQNAVVIIGANSFIISILGLVISIWWFVDLFITGKVVRSQNLEKILKAIDEQA</sequence>
<organism evidence="7 8">
    <name type="scientific">Campylobacter concisus</name>
    <dbReference type="NCBI Taxonomy" id="199"/>
    <lineage>
        <taxon>Bacteria</taxon>
        <taxon>Pseudomonadati</taxon>
        <taxon>Campylobacterota</taxon>
        <taxon>Epsilonproteobacteria</taxon>
        <taxon>Campylobacterales</taxon>
        <taxon>Campylobacteraceae</taxon>
        <taxon>Campylobacter</taxon>
    </lineage>
</organism>
<feature type="transmembrane region" description="Helical" evidence="5">
    <location>
        <begin position="53"/>
        <end position="70"/>
    </location>
</feature>
<evidence type="ECO:0000256" key="1">
    <source>
        <dbReference type="ARBA" id="ARBA00004141"/>
    </source>
</evidence>
<dbReference type="EMBL" id="CP021642">
    <property type="protein sequence ID" value="AVX44102.1"/>
    <property type="molecule type" value="Genomic_DNA"/>
</dbReference>
<gene>
    <name evidence="7" type="ORF">CCS77_1041</name>
</gene>
<evidence type="ECO:0000259" key="6">
    <source>
        <dbReference type="Pfam" id="PF05154"/>
    </source>
</evidence>
<keyword evidence="4 5" id="KW-0472">Membrane</keyword>
<keyword evidence="3 5" id="KW-1133">Transmembrane helix</keyword>